<gene>
    <name evidence="12" type="primary">serS</name>
    <name evidence="17" type="ORF">SAMN05660299_00899</name>
</gene>
<feature type="domain" description="Aminoacyl-transfer RNA synthetases class-II family profile" evidence="16">
    <location>
        <begin position="169"/>
        <end position="409"/>
    </location>
</feature>
<comment type="similarity">
    <text evidence="3 12">Belongs to the class-II aminoacyl-tRNA synthetase family. Type-1 seryl-tRNA synthetase subfamily.</text>
</comment>
<dbReference type="SUPFAM" id="SSF55681">
    <property type="entry name" value="Class II aaRS and biotin synthetases"/>
    <property type="match status" value="1"/>
</dbReference>
<dbReference type="EC" id="6.1.1.11" evidence="12"/>
<evidence type="ECO:0000259" key="16">
    <source>
        <dbReference type="PROSITE" id="PS50862"/>
    </source>
</evidence>
<comment type="catalytic activity">
    <reaction evidence="10 12">
        <text>tRNA(Sec) + L-serine + ATP = L-seryl-tRNA(Sec) + AMP + diphosphate + H(+)</text>
        <dbReference type="Rhea" id="RHEA:42580"/>
        <dbReference type="Rhea" id="RHEA-COMP:9742"/>
        <dbReference type="Rhea" id="RHEA-COMP:10128"/>
        <dbReference type="ChEBI" id="CHEBI:15378"/>
        <dbReference type="ChEBI" id="CHEBI:30616"/>
        <dbReference type="ChEBI" id="CHEBI:33019"/>
        <dbReference type="ChEBI" id="CHEBI:33384"/>
        <dbReference type="ChEBI" id="CHEBI:78442"/>
        <dbReference type="ChEBI" id="CHEBI:78533"/>
        <dbReference type="ChEBI" id="CHEBI:456215"/>
        <dbReference type="EC" id="6.1.1.11"/>
    </reaction>
</comment>
<comment type="caution">
    <text evidence="12">Lacks conserved residue(s) required for the propagation of feature annotation.</text>
</comment>
<dbReference type="GO" id="GO:0005737">
    <property type="term" value="C:cytoplasm"/>
    <property type="evidence" value="ECO:0007669"/>
    <property type="project" value="UniProtKB-SubCell"/>
</dbReference>
<dbReference type="AlphaFoldDB" id="A0A1G9TCT3"/>
<dbReference type="InterPro" id="IPR045864">
    <property type="entry name" value="aa-tRNA-synth_II/BPL/LPL"/>
</dbReference>
<feature type="coiled-coil region" evidence="15">
    <location>
        <begin position="30"/>
        <end position="102"/>
    </location>
</feature>
<dbReference type="InterPro" id="IPR002314">
    <property type="entry name" value="aa-tRNA-synt_IIb"/>
</dbReference>
<dbReference type="RefSeq" id="WP_091648542.1">
    <property type="nucleotide sequence ID" value="NZ_FNHQ01000007.1"/>
</dbReference>
<dbReference type="UniPathway" id="UPA00906">
    <property type="reaction ID" value="UER00895"/>
</dbReference>
<dbReference type="Gene3D" id="3.30.930.10">
    <property type="entry name" value="Bira Bifunctional Protein, Domain 2"/>
    <property type="match status" value="1"/>
</dbReference>
<dbReference type="InterPro" id="IPR042103">
    <property type="entry name" value="SerRS_1_N_sf"/>
</dbReference>
<dbReference type="InterPro" id="IPR002317">
    <property type="entry name" value="Ser-tRNA-ligase_type_1"/>
</dbReference>
<evidence type="ECO:0000256" key="12">
    <source>
        <dbReference type="HAMAP-Rule" id="MF_00176"/>
    </source>
</evidence>
<dbReference type="GO" id="GO:0140096">
    <property type="term" value="F:catalytic activity, acting on a protein"/>
    <property type="evidence" value="ECO:0007669"/>
    <property type="project" value="UniProtKB-ARBA"/>
</dbReference>
<comment type="catalytic activity">
    <reaction evidence="11 12">
        <text>tRNA(Ser) + L-serine + ATP = L-seryl-tRNA(Ser) + AMP + diphosphate + H(+)</text>
        <dbReference type="Rhea" id="RHEA:12292"/>
        <dbReference type="Rhea" id="RHEA-COMP:9669"/>
        <dbReference type="Rhea" id="RHEA-COMP:9703"/>
        <dbReference type="ChEBI" id="CHEBI:15378"/>
        <dbReference type="ChEBI" id="CHEBI:30616"/>
        <dbReference type="ChEBI" id="CHEBI:33019"/>
        <dbReference type="ChEBI" id="CHEBI:33384"/>
        <dbReference type="ChEBI" id="CHEBI:78442"/>
        <dbReference type="ChEBI" id="CHEBI:78533"/>
        <dbReference type="ChEBI" id="CHEBI:456215"/>
        <dbReference type="EC" id="6.1.1.11"/>
    </reaction>
</comment>
<reference evidence="18" key="1">
    <citation type="submission" date="2016-10" db="EMBL/GenBank/DDBJ databases">
        <authorList>
            <person name="Varghese N."/>
            <person name="Submissions S."/>
        </authorList>
    </citation>
    <scope>NUCLEOTIDE SEQUENCE [LARGE SCALE GENOMIC DNA]</scope>
    <source>
        <strain evidence="18">DSM 16981</strain>
    </source>
</reference>
<comment type="domain">
    <text evidence="12">Consists of two distinct domains, a catalytic core and a N-terminal extension that is involved in tRNA binding.</text>
</comment>
<keyword evidence="9 12" id="KW-0030">Aminoacyl-tRNA synthetase</keyword>
<dbReference type="STRING" id="349095.SAMN05660299_00899"/>
<evidence type="ECO:0000256" key="7">
    <source>
        <dbReference type="ARBA" id="ARBA00022840"/>
    </source>
</evidence>
<evidence type="ECO:0000313" key="18">
    <source>
        <dbReference type="Proteomes" id="UP000199309"/>
    </source>
</evidence>
<keyword evidence="4 12" id="KW-0963">Cytoplasm</keyword>
<dbReference type="NCBIfam" id="TIGR00414">
    <property type="entry name" value="serS"/>
    <property type="match status" value="1"/>
</dbReference>
<feature type="binding site" evidence="12 14">
    <location>
        <begin position="348"/>
        <end position="351"/>
    </location>
    <ligand>
        <name>ATP</name>
        <dbReference type="ChEBI" id="CHEBI:30616"/>
    </ligand>
</feature>
<dbReference type="InterPro" id="IPR033729">
    <property type="entry name" value="SerRS_core"/>
</dbReference>
<evidence type="ECO:0000256" key="13">
    <source>
        <dbReference type="PIRSR" id="PIRSR001529-1"/>
    </source>
</evidence>
<dbReference type="HAMAP" id="MF_00176">
    <property type="entry name" value="Ser_tRNA_synth_type1"/>
    <property type="match status" value="1"/>
</dbReference>
<dbReference type="OrthoDB" id="9804647at2"/>
<keyword evidence="7 12" id="KW-0067">ATP-binding</keyword>
<evidence type="ECO:0000256" key="8">
    <source>
        <dbReference type="ARBA" id="ARBA00022917"/>
    </source>
</evidence>
<comment type="pathway">
    <text evidence="2 12">Aminoacyl-tRNA biosynthesis; selenocysteinyl-tRNA(Sec) biosynthesis; L-seryl-tRNA(Sec) from L-serine and tRNA(Sec): step 1/1.</text>
</comment>
<dbReference type="InterPro" id="IPR006195">
    <property type="entry name" value="aa-tRNA-synth_II"/>
</dbReference>
<feature type="binding site" evidence="12 13">
    <location>
        <position position="284"/>
    </location>
    <ligand>
        <name>L-serine</name>
        <dbReference type="ChEBI" id="CHEBI:33384"/>
    </ligand>
</feature>
<dbReference type="EMBL" id="FNHQ01000007">
    <property type="protein sequence ID" value="SDM45486.1"/>
    <property type="molecule type" value="Genomic_DNA"/>
</dbReference>
<evidence type="ECO:0000256" key="9">
    <source>
        <dbReference type="ARBA" id="ARBA00023146"/>
    </source>
</evidence>
<keyword evidence="5 12" id="KW-0436">Ligase</keyword>
<dbReference type="PROSITE" id="PS50862">
    <property type="entry name" value="AA_TRNA_LIGASE_II"/>
    <property type="match status" value="1"/>
</dbReference>
<evidence type="ECO:0000256" key="3">
    <source>
        <dbReference type="ARBA" id="ARBA00010728"/>
    </source>
</evidence>
<keyword evidence="15" id="KW-0175">Coiled coil</keyword>
<dbReference type="Proteomes" id="UP000199309">
    <property type="component" value="Unassembled WGS sequence"/>
</dbReference>
<feature type="binding site" evidence="12">
    <location>
        <position position="384"/>
    </location>
    <ligand>
        <name>L-serine</name>
        <dbReference type="ChEBI" id="CHEBI:33384"/>
    </ligand>
</feature>
<keyword evidence="18" id="KW-1185">Reference proteome</keyword>
<dbReference type="GO" id="GO:0005524">
    <property type="term" value="F:ATP binding"/>
    <property type="evidence" value="ECO:0007669"/>
    <property type="project" value="UniProtKB-UniRule"/>
</dbReference>
<comment type="subunit">
    <text evidence="12">Homodimer. The tRNA molecule binds across the dimer.</text>
</comment>
<evidence type="ECO:0000256" key="2">
    <source>
        <dbReference type="ARBA" id="ARBA00005045"/>
    </source>
</evidence>
<dbReference type="PANTHER" id="PTHR43697:SF1">
    <property type="entry name" value="SERINE--TRNA LIGASE"/>
    <property type="match status" value="1"/>
</dbReference>
<evidence type="ECO:0000256" key="15">
    <source>
        <dbReference type="SAM" id="Coils"/>
    </source>
</evidence>
<comment type="subcellular location">
    <subcellularLocation>
        <location evidence="1 12">Cytoplasm</location>
    </subcellularLocation>
</comment>
<dbReference type="Gene3D" id="1.10.287.40">
    <property type="entry name" value="Serine-tRNA synthetase, tRNA binding domain"/>
    <property type="match status" value="1"/>
</dbReference>
<evidence type="ECO:0000256" key="6">
    <source>
        <dbReference type="ARBA" id="ARBA00022741"/>
    </source>
</evidence>
<keyword evidence="6 12" id="KW-0547">Nucleotide-binding</keyword>
<dbReference type="InterPro" id="IPR015866">
    <property type="entry name" value="Ser-tRNA-synth_1_N"/>
</dbReference>
<dbReference type="InterPro" id="IPR010978">
    <property type="entry name" value="tRNA-bd_arm"/>
</dbReference>
<evidence type="ECO:0000256" key="1">
    <source>
        <dbReference type="ARBA" id="ARBA00004496"/>
    </source>
</evidence>
<protein>
    <recommendedName>
        <fullName evidence="12">Serine--tRNA ligase</fullName>
        <ecNumber evidence="12">6.1.1.11</ecNumber>
    </recommendedName>
    <alternativeName>
        <fullName evidence="12">Seryl-tRNA synthetase</fullName>
        <shortName evidence="12">SerRS</shortName>
    </alternativeName>
    <alternativeName>
        <fullName evidence="12">Seryl-tRNA(Ser/Sec) synthetase</fullName>
    </alternativeName>
</protein>
<evidence type="ECO:0000256" key="14">
    <source>
        <dbReference type="PIRSR" id="PIRSR001529-2"/>
    </source>
</evidence>
<evidence type="ECO:0000256" key="11">
    <source>
        <dbReference type="ARBA" id="ARBA00048823"/>
    </source>
</evidence>
<proteinExistence type="inferred from homology"/>
<feature type="binding site" evidence="13">
    <location>
        <position position="230"/>
    </location>
    <ligand>
        <name>L-serine</name>
        <dbReference type="ChEBI" id="CHEBI:33384"/>
    </ligand>
</feature>
<sequence>MLDVKFIREHAAEVKENIINRHAKADVDRFLSLDEQRRNLLQKVEALKSQRNIVTAEISQLKRNKENADVQIAEMKKVGTEITELDRSVREAEEEMKDIQLMIPNMCHQSVPLGNDDNDNPEQRKWGEIPAFDFEPKNHWDIGAALGILDVERASKVTGSRFTYYMGQGARLERAVYNFMLDMHTEKDGYTEVIPPYIVNRDSMTGTGQLPKFYEDMFRLESMEYFLIPTAEVPLTNYHRGEILDGNRLPLYYTALTPCFRAEAGSAGRDTRGLIRQHQFHKVEMVKFTTPETSYDELEKLTNNAEAILQALKLPYHVVTLCTGDIGFSAAKTYDIEVWLPGQNKYREISSCSNTEDFQARRANIRFRRTPASKPEYVHTLNGSGLAVGRTVAAILENYQQKDGTVIVPEALRPYMHCDIITVQK</sequence>
<comment type="function">
    <text evidence="12">Catalyzes the attachment of serine to tRNA(Ser). Is also able to aminoacylate tRNA(Sec) with serine, to form the misacylated tRNA L-seryl-tRNA(Sec), which will be further converted into selenocysteinyl-tRNA(Sec).</text>
</comment>
<evidence type="ECO:0000256" key="10">
    <source>
        <dbReference type="ARBA" id="ARBA00047929"/>
    </source>
</evidence>
<dbReference type="GO" id="GO:0006434">
    <property type="term" value="P:seryl-tRNA aminoacylation"/>
    <property type="evidence" value="ECO:0007669"/>
    <property type="project" value="UniProtKB-UniRule"/>
</dbReference>
<dbReference type="Pfam" id="PF00587">
    <property type="entry name" value="tRNA-synt_2b"/>
    <property type="match status" value="1"/>
</dbReference>
<name>A0A1G9TCT3_9FIRM</name>
<feature type="binding site" evidence="12">
    <location>
        <begin position="230"/>
        <end position="232"/>
    </location>
    <ligand>
        <name>L-serine</name>
        <dbReference type="ChEBI" id="CHEBI:33384"/>
    </ligand>
</feature>
<feature type="binding site" evidence="12 14">
    <location>
        <begin position="261"/>
        <end position="263"/>
    </location>
    <ligand>
        <name>ATP</name>
        <dbReference type="ChEBI" id="CHEBI:30616"/>
    </ligand>
</feature>
<dbReference type="PANTHER" id="PTHR43697">
    <property type="entry name" value="SERYL-TRNA SYNTHETASE"/>
    <property type="match status" value="1"/>
</dbReference>
<keyword evidence="8 12" id="KW-0648">Protein biosynthesis</keyword>
<dbReference type="GO" id="GO:0016740">
    <property type="term" value="F:transferase activity"/>
    <property type="evidence" value="ECO:0007669"/>
    <property type="project" value="UniProtKB-ARBA"/>
</dbReference>
<dbReference type="PRINTS" id="PR00981">
    <property type="entry name" value="TRNASYNTHSER"/>
</dbReference>
<evidence type="ECO:0000313" key="17">
    <source>
        <dbReference type="EMBL" id="SDM45486.1"/>
    </source>
</evidence>
<dbReference type="PIRSF" id="PIRSF001529">
    <property type="entry name" value="Ser-tRNA-synth_IIa"/>
    <property type="match status" value="1"/>
</dbReference>
<evidence type="ECO:0000256" key="5">
    <source>
        <dbReference type="ARBA" id="ARBA00022598"/>
    </source>
</evidence>
<accession>A0A1G9TCT3</accession>
<organism evidence="17 18">
    <name type="scientific">Megasphaera paucivorans</name>
    <dbReference type="NCBI Taxonomy" id="349095"/>
    <lineage>
        <taxon>Bacteria</taxon>
        <taxon>Bacillati</taxon>
        <taxon>Bacillota</taxon>
        <taxon>Negativicutes</taxon>
        <taxon>Veillonellales</taxon>
        <taxon>Veillonellaceae</taxon>
        <taxon>Megasphaera</taxon>
    </lineage>
</organism>
<dbReference type="CDD" id="cd00770">
    <property type="entry name" value="SerRS_core"/>
    <property type="match status" value="1"/>
</dbReference>
<dbReference type="GO" id="GO:0004828">
    <property type="term" value="F:serine-tRNA ligase activity"/>
    <property type="evidence" value="ECO:0007669"/>
    <property type="project" value="UniProtKB-UniRule"/>
</dbReference>
<dbReference type="Pfam" id="PF02403">
    <property type="entry name" value="Seryl_tRNA_N"/>
    <property type="match status" value="1"/>
</dbReference>
<feature type="binding site" evidence="13">
    <location>
        <position position="261"/>
    </location>
    <ligand>
        <name>L-serine</name>
        <dbReference type="ChEBI" id="CHEBI:33384"/>
    </ligand>
</feature>
<dbReference type="SUPFAM" id="SSF46589">
    <property type="entry name" value="tRNA-binding arm"/>
    <property type="match status" value="1"/>
</dbReference>
<evidence type="ECO:0000256" key="4">
    <source>
        <dbReference type="ARBA" id="ARBA00022490"/>
    </source>
</evidence>
<feature type="binding site" evidence="13">
    <location>
        <position position="382"/>
    </location>
    <ligand>
        <name>L-serine</name>
        <dbReference type="ChEBI" id="CHEBI:33384"/>
    </ligand>
</feature>
<dbReference type="GO" id="GO:0016260">
    <property type="term" value="P:selenocysteine biosynthetic process"/>
    <property type="evidence" value="ECO:0007669"/>
    <property type="project" value="UniProtKB-UniRule"/>
</dbReference>